<dbReference type="Pfam" id="PF23556">
    <property type="entry name" value="TPR_Vps41"/>
    <property type="match status" value="1"/>
</dbReference>
<feature type="compositionally biased region" description="Acidic residues" evidence="3">
    <location>
        <begin position="39"/>
        <end position="58"/>
    </location>
</feature>
<gene>
    <name evidence="5" type="ORF">KP509_08G032600</name>
</gene>
<feature type="compositionally biased region" description="Low complexity" evidence="3">
    <location>
        <begin position="196"/>
        <end position="207"/>
    </location>
</feature>
<reference evidence="5" key="1">
    <citation type="submission" date="2021-08" db="EMBL/GenBank/DDBJ databases">
        <title>WGS assembly of Ceratopteris richardii.</title>
        <authorList>
            <person name="Marchant D.B."/>
            <person name="Chen G."/>
            <person name="Jenkins J."/>
            <person name="Shu S."/>
            <person name="Leebens-Mack J."/>
            <person name="Grimwood J."/>
            <person name="Schmutz J."/>
            <person name="Soltis P."/>
            <person name="Soltis D."/>
            <person name="Chen Z.-H."/>
        </authorList>
    </citation>
    <scope>NUCLEOTIDE SEQUENCE</scope>
    <source>
        <strain evidence="5">Whitten #5841</strain>
        <tissue evidence="5">Leaf</tissue>
    </source>
</reference>
<dbReference type="InterPro" id="IPR001680">
    <property type="entry name" value="WD40_rpt"/>
</dbReference>
<proteinExistence type="inferred from homology"/>
<dbReference type="GO" id="GO:0005770">
    <property type="term" value="C:late endosome"/>
    <property type="evidence" value="ECO:0007669"/>
    <property type="project" value="TreeGrafter"/>
</dbReference>
<keyword evidence="6" id="KW-1185">Reference proteome</keyword>
<feature type="compositionally biased region" description="Polar residues" evidence="3">
    <location>
        <begin position="183"/>
        <end position="194"/>
    </location>
</feature>
<dbReference type="EMBL" id="CM035413">
    <property type="protein sequence ID" value="KAH7431149.1"/>
    <property type="molecule type" value="Genomic_DNA"/>
</dbReference>
<dbReference type="OMA" id="HQACGLI"/>
<evidence type="ECO:0000313" key="6">
    <source>
        <dbReference type="Proteomes" id="UP000825935"/>
    </source>
</evidence>
<accession>A0A8T2UFC5</accession>
<dbReference type="Proteomes" id="UP000825935">
    <property type="component" value="Chromosome 8"/>
</dbReference>
<feature type="region of interest" description="Disordered" evidence="3">
    <location>
        <begin position="183"/>
        <end position="239"/>
    </location>
</feature>
<comment type="caution">
    <text evidence="5">The sequence shown here is derived from an EMBL/GenBank/DDBJ whole genome shotgun (WGS) entry which is preliminary data.</text>
</comment>
<dbReference type="Gene3D" id="2.130.10.10">
    <property type="entry name" value="YVTN repeat-like/Quinoprotein amine dehydrogenase"/>
    <property type="match status" value="1"/>
</dbReference>
<feature type="repeat" description="WD" evidence="2">
    <location>
        <begin position="520"/>
        <end position="555"/>
    </location>
</feature>
<feature type="compositionally biased region" description="Polar residues" evidence="3">
    <location>
        <begin position="381"/>
        <end position="394"/>
    </location>
</feature>
<dbReference type="OrthoDB" id="289913at2759"/>
<dbReference type="InterPro" id="IPR045111">
    <property type="entry name" value="Vps41/Vps8"/>
</dbReference>
<comment type="similarity">
    <text evidence="1">Belongs to the VPS8 family.</text>
</comment>
<dbReference type="SUPFAM" id="SSF50978">
    <property type="entry name" value="WD40 repeat-like"/>
    <property type="match status" value="1"/>
</dbReference>
<name>A0A8T2UFC5_CERRI</name>
<dbReference type="PANTHER" id="PTHR12616:SF8">
    <property type="entry name" value="VACUOLAR PROTEIN SORTING-ASSOCIATED PROTEIN 8 HOMOLOG"/>
    <property type="match status" value="1"/>
</dbReference>
<evidence type="ECO:0000313" key="5">
    <source>
        <dbReference type="EMBL" id="KAH7431149.1"/>
    </source>
</evidence>
<dbReference type="InterPro" id="IPR036322">
    <property type="entry name" value="WD40_repeat_dom_sf"/>
</dbReference>
<feature type="compositionally biased region" description="Basic and acidic residues" evidence="3">
    <location>
        <begin position="1"/>
        <end position="12"/>
    </location>
</feature>
<feature type="compositionally biased region" description="Basic and acidic residues" evidence="3">
    <location>
        <begin position="64"/>
        <end position="83"/>
    </location>
</feature>
<sequence length="1890" mass="209377">MAAHTLDVDEILRAQSSDDEQEETPDDAEAFDRRLEEILNAEEDEEEEEEKGTGDIDELGGWQRESDRSESCFRLHPSDDEGLSKGIGSERVFPVISSKEDESTVSEGSSNGEALGNIRLQSYENDETSSHITMHASISLTASSKHSNSAFNKELKPHGDSYFSDPLADAHLLPYPLEGSSNALTSSSVESPANLSRESSSFSQEVSKLPSVATLDSRTSITTRGDPAASSETEYFSPNEGMRLLDHSDLGQDENCTGDDESMVPLTEIDLHVGESSGRTSGSVGRVQSPRLLGKVKKDEIAQSSSSELKSITSDEEVMKTIHQGDSISSDDDSFLFDNDVALHMKNSIIGNSATMTSDDDSEQEEIRSILSRETVASDVKSSTNFARNASDSSPRVIASKDKIEPESSLLDKAEEAEKKAASSGLGIEAGATSQPMKLMGIQSGPLNIGYACLLLVNSVTQILSLASTTREHGTAQAISMHGNQLAVGLSKGDVFLLSLKSSSGKFEDSVEKALNLGTVDKSHAPVTSISFNMQGDLLLVGHANGFLALWELSSKGGFARPVNVEHTAAILHVSFLCTKHQKAISADCKGLVLLHSVSWSTFGRYSITTQCLVDGQNTGMVLCLSPLLLDFGTVNAGHYNNVLQPSTTAAASTALSNMVGGMVRGVVAGKTNDHAKRSMHDGQIADEAGNMVVFVTHQSIIVFRMPPMLEKCAMLPRPDGIRDGAVPYIAWRKLQMKPGLNTQSSDHSRNQSFQAEPTADMNKHLDEEDEARNLLLALGWDKKLFILSLSKGKMKIMTSWDMDSVICGVTWLDDQIMAIVTLKGQFYLFTNEGLEVQHVTMESEERIRNLELLYHTHMLNTFGNPEKTYYNSLTAHGSMLYLLGPQRIYRAELLPWQARLKALQDAGDFLGALRAGMELFDGRALAVMGLPKRVDELRELVTPSLVNLLLDYIDQVFTYLEAQVQDKEQYAHVGGVAIEFCVHIHQTDVLFNHIYHKFCAAGQKGTFLELLEPYILRDMLGALAPEVMQGLVEYYSQMGWVQRVELCVLHMDIASLDFNQVVRLCRENGLYSALIYLFNKGLDDYKSPLEELLIVVQDITNPQVHAFGYKLLIYLKYCFQGFSFPPGQGEISATRLPGLRTELLQCLLDAKPLLVSQTDAKELDFQSIIHPRLTCLLAFDLKATLKVLKCAFPESGPLGIQNVHGNGCFLKTNSESSESVCEAKSGLKLLQEVVDALVDILERIHLYTMNGGSKSRVELDAWRLCMSKIDAGEIMEFIADFVALQWVRVPRVVLARILEYLASKDRKSKLSDARRRETILVKLLNGVPESEWDSAHILDLALHAQFWQASACLLAKKGDLVAALDSYMKDKGQPYNGFLFVLDVLSPEKQLDKDKIREFRSSVLARLPELLQLSSEATLVIMLKFFSKEHRTILLDLAPYPPLLFQYLKQIMNTRLGYKSGVQSVKTANMETFEANELKDHDIQNEISDFCIGNESLSDLLKNAGLEFSNEMEELYVELLCKFEPKSVLKFLKSFEDYRLEHCLKLCQDHGIDDAAAYLLERVGDISSALSLVLLNIDNHIHDMDLSIARMYVKQSDVNSEVVDGAEEFLSIPEVTTTCSIMQAATELCQRNTWRMSPGESEALWFCLLDRFVDPLRKLHDARKHFRRRRASRSVGSVSTGKESGKGTYTWKVVMVSHKGVELLQRVLVYLIGEIVNGMMGYIPLSVIMDKLLSNNGRHEFGDFKGTILQMLGLYGYEQTILLTAKQVVEDDMFHKLSIYKRRATRGFAPSSSTCCICNRKLNMSESPDNGRLGPNLTGKESVAARYMQPTPVMNLVIVFPCRHAGHSSCIVPDINITKSIPDGVICPHCSPKVSLTKISHGKRTLKFS</sequence>
<evidence type="ECO:0000256" key="1">
    <source>
        <dbReference type="ARBA" id="ARBA00009422"/>
    </source>
</evidence>
<evidence type="ECO:0000256" key="2">
    <source>
        <dbReference type="PROSITE-ProRule" id="PRU00221"/>
    </source>
</evidence>
<dbReference type="GO" id="GO:0030897">
    <property type="term" value="C:HOPS complex"/>
    <property type="evidence" value="ECO:0007669"/>
    <property type="project" value="TreeGrafter"/>
</dbReference>
<feature type="region of interest" description="Disordered" evidence="3">
    <location>
        <begin position="1"/>
        <end position="113"/>
    </location>
</feature>
<dbReference type="Pfam" id="PF23410">
    <property type="entry name" value="Beta-prop_VPS8"/>
    <property type="match status" value="1"/>
</dbReference>
<dbReference type="PROSITE" id="PS50082">
    <property type="entry name" value="WD_REPEATS_2"/>
    <property type="match status" value="1"/>
</dbReference>
<evidence type="ECO:0000256" key="3">
    <source>
        <dbReference type="SAM" id="MobiDB-lite"/>
    </source>
</evidence>
<keyword evidence="2" id="KW-0853">WD repeat</keyword>
<evidence type="ECO:0000259" key="4">
    <source>
        <dbReference type="Pfam" id="PF12816"/>
    </source>
</evidence>
<dbReference type="GO" id="GO:0006623">
    <property type="term" value="P:protein targeting to vacuole"/>
    <property type="evidence" value="ECO:0007669"/>
    <property type="project" value="InterPro"/>
</dbReference>
<dbReference type="InterPro" id="IPR025941">
    <property type="entry name" value="Vps8_central_dom"/>
</dbReference>
<dbReference type="InterPro" id="IPR015943">
    <property type="entry name" value="WD40/YVTN_repeat-like_dom_sf"/>
</dbReference>
<feature type="compositionally biased region" description="Acidic residues" evidence="3">
    <location>
        <begin position="17"/>
        <end position="29"/>
    </location>
</feature>
<protein>
    <recommendedName>
        <fullName evidence="4">Vacuolar protein sorting-associated protein 8 central domain-containing protein</fullName>
    </recommendedName>
</protein>
<feature type="compositionally biased region" description="Polar residues" evidence="3">
    <location>
        <begin position="214"/>
        <end position="223"/>
    </location>
</feature>
<feature type="domain" description="Vacuolar protein sorting-associated protein 8 central" evidence="4">
    <location>
        <begin position="1008"/>
        <end position="1193"/>
    </location>
</feature>
<dbReference type="PANTHER" id="PTHR12616">
    <property type="entry name" value="VACUOLAR PROTEIN SORTING VPS41"/>
    <property type="match status" value="1"/>
</dbReference>
<dbReference type="GO" id="GO:0034058">
    <property type="term" value="P:endosomal vesicle fusion"/>
    <property type="evidence" value="ECO:0007669"/>
    <property type="project" value="TreeGrafter"/>
</dbReference>
<feature type="region of interest" description="Disordered" evidence="3">
    <location>
        <begin position="381"/>
        <end position="416"/>
    </location>
</feature>
<dbReference type="Pfam" id="PF12816">
    <property type="entry name" value="TPR_Vps8"/>
    <property type="match status" value="1"/>
</dbReference>
<feature type="compositionally biased region" description="Basic and acidic residues" evidence="3">
    <location>
        <begin position="399"/>
        <end position="416"/>
    </location>
</feature>
<organism evidence="5 6">
    <name type="scientific">Ceratopteris richardii</name>
    <name type="common">Triangle waterfern</name>
    <dbReference type="NCBI Taxonomy" id="49495"/>
    <lineage>
        <taxon>Eukaryota</taxon>
        <taxon>Viridiplantae</taxon>
        <taxon>Streptophyta</taxon>
        <taxon>Embryophyta</taxon>
        <taxon>Tracheophyta</taxon>
        <taxon>Polypodiopsida</taxon>
        <taxon>Polypodiidae</taxon>
        <taxon>Polypodiales</taxon>
        <taxon>Pteridineae</taxon>
        <taxon>Pteridaceae</taxon>
        <taxon>Parkerioideae</taxon>
        <taxon>Ceratopteris</taxon>
    </lineage>
</organism>